<protein>
    <submittedName>
        <fullName evidence="2">DUF4123 domain-containing protein</fullName>
    </submittedName>
</protein>
<name>A0AB35WKT6_9PSED</name>
<dbReference type="Proteomes" id="UP001307839">
    <property type="component" value="Unassembled WGS sequence"/>
</dbReference>
<sequence>MTTPEKWLDTQASLERNLYLVLDSVGHLDERNALINSLGPNRYRNFYVATAAQSLVNVAPYLFHLESAEHPALHALLATPQRHWGWLASAGDIPIDVLTRHWRNRLVTGERPNQAIYRMHDNRVLGRALAHLQPEQLPEYLGPMASVCYWQTDGWKVTDNLDPAEHPLPVTPAWLATPTPETTYAQILFDNCRRYLMREHTDTLVKLAKQRDLDSWLREVLALAHTWGLHAPEHIHFLLIQSLQAQNFTLPPAWKPQPNEVPQAHFERMRTEVLYWQGKLPL</sequence>
<organism evidence="2 3">
    <name type="scientific">Pseudomonas auratipiscis</name>
    <dbReference type="NCBI Taxonomy" id="3115853"/>
    <lineage>
        <taxon>Bacteria</taxon>
        <taxon>Pseudomonadati</taxon>
        <taxon>Pseudomonadota</taxon>
        <taxon>Gammaproteobacteria</taxon>
        <taxon>Pseudomonadales</taxon>
        <taxon>Pseudomonadaceae</taxon>
        <taxon>Pseudomonas</taxon>
    </lineage>
</organism>
<dbReference type="EMBL" id="JAZDQP010000001">
    <property type="protein sequence ID" value="MEE1864773.1"/>
    <property type="molecule type" value="Genomic_DNA"/>
</dbReference>
<keyword evidence="3" id="KW-1185">Reference proteome</keyword>
<dbReference type="InterPro" id="IPR025391">
    <property type="entry name" value="DUF4123"/>
</dbReference>
<dbReference type="Pfam" id="PF13503">
    <property type="entry name" value="DUF4123"/>
    <property type="match status" value="1"/>
</dbReference>
<gene>
    <name evidence="2" type="ORF">V0R53_00040</name>
</gene>
<evidence type="ECO:0000313" key="2">
    <source>
        <dbReference type="EMBL" id="MEE1864773.1"/>
    </source>
</evidence>
<proteinExistence type="predicted"/>
<evidence type="ECO:0000259" key="1">
    <source>
        <dbReference type="Pfam" id="PF13503"/>
    </source>
</evidence>
<accession>A0AB35WKT6</accession>
<evidence type="ECO:0000313" key="3">
    <source>
        <dbReference type="Proteomes" id="UP001307839"/>
    </source>
</evidence>
<reference evidence="2 3" key="1">
    <citation type="submission" date="2024-01" db="EMBL/GenBank/DDBJ databases">
        <title>Unpublished Manusciprt.</title>
        <authorList>
            <person name="Duman M."/>
            <person name="Valdes E.G."/>
            <person name="Ajmi N."/>
            <person name="Altun S."/>
            <person name="Saticioglu I.B."/>
        </authorList>
    </citation>
    <scope>NUCLEOTIDE SEQUENCE [LARGE SCALE GENOMIC DNA]</scope>
    <source>
        <strain evidence="2 3">120P</strain>
    </source>
</reference>
<comment type="caution">
    <text evidence="2">The sequence shown here is derived from an EMBL/GenBank/DDBJ whole genome shotgun (WGS) entry which is preliminary data.</text>
</comment>
<dbReference type="AlphaFoldDB" id="A0AB35WKT6"/>
<feature type="domain" description="DUF4123" evidence="1">
    <location>
        <begin position="18"/>
        <end position="137"/>
    </location>
</feature>
<dbReference type="RefSeq" id="WP_330078456.1">
    <property type="nucleotide sequence ID" value="NZ_JAZDCU010000001.1"/>
</dbReference>